<reference evidence="1" key="1">
    <citation type="submission" date="2022-07" db="EMBL/GenBank/DDBJ databases">
        <title>Genome Sequence of Lecanicillium saksenae.</title>
        <authorList>
            <person name="Buettner E."/>
        </authorList>
    </citation>
    <scope>NUCLEOTIDE SEQUENCE</scope>
    <source>
        <strain evidence="1">VT-O1</strain>
    </source>
</reference>
<evidence type="ECO:0000313" key="1">
    <source>
        <dbReference type="EMBL" id="KAJ3473131.1"/>
    </source>
</evidence>
<protein>
    <submittedName>
        <fullName evidence="1">Uncharacterized protein</fullName>
    </submittedName>
</protein>
<accession>A0ACC1QEQ0</accession>
<name>A0ACC1QEQ0_9HYPO</name>
<sequence>MTFEADPFRHFYSLPEDDPIEIPSDDDAATEPAILAHNDQFQLHSEEPEQSPESKAASAAFRAAITGSIPFLIIENTLRKSIQISGNKLLNIATALELKLETLSIDSNCLPSWRIRTWDPEVQSLHGAIQLKLMERQNAQELGPAIRNAIVKLGNERIQEAVKLGLELRHIAIGKDLLPTWPDRDRVYDPDAEHANSSDDNTIMEVDESVHSEDLALHPTPAAVSQPGLAVDADTQPRNAWSSETESEDYTTEPESDYDDEISLFNFVSQLPVVVESEEEQDAPLRNILHDVDVFGASFNGRPVDFEVYLAQNDPDVEQLPEVEMAIDEESFEHHHHHLADAVDIELADGAIYWTIGEEEVGETERVPDLDDVPEYTTDSTVEGSSMGPATPNNEESEAEAEAPAGWVIV</sequence>
<keyword evidence="2" id="KW-1185">Reference proteome</keyword>
<comment type="caution">
    <text evidence="1">The sequence shown here is derived from an EMBL/GenBank/DDBJ whole genome shotgun (WGS) entry which is preliminary data.</text>
</comment>
<evidence type="ECO:0000313" key="2">
    <source>
        <dbReference type="Proteomes" id="UP001148737"/>
    </source>
</evidence>
<dbReference type="Proteomes" id="UP001148737">
    <property type="component" value="Unassembled WGS sequence"/>
</dbReference>
<gene>
    <name evidence="1" type="ORF">NLG97_g10498</name>
</gene>
<proteinExistence type="predicted"/>
<organism evidence="1 2">
    <name type="scientific">Lecanicillium saksenae</name>
    <dbReference type="NCBI Taxonomy" id="468837"/>
    <lineage>
        <taxon>Eukaryota</taxon>
        <taxon>Fungi</taxon>
        <taxon>Dikarya</taxon>
        <taxon>Ascomycota</taxon>
        <taxon>Pezizomycotina</taxon>
        <taxon>Sordariomycetes</taxon>
        <taxon>Hypocreomycetidae</taxon>
        <taxon>Hypocreales</taxon>
        <taxon>Cordycipitaceae</taxon>
        <taxon>Lecanicillium</taxon>
    </lineage>
</organism>
<dbReference type="EMBL" id="JANAKD010002659">
    <property type="protein sequence ID" value="KAJ3473131.1"/>
    <property type="molecule type" value="Genomic_DNA"/>
</dbReference>